<dbReference type="STRING" id="1423724.FC32_GL001460"/>
<dbReference type="Gene3D" id="3.30.1330.30">
    <property type="match status" value="1"/>
</dbReference>
<comment type="caution">
    <text evidence="1">The sequence shown here is derived from an EMBL/GenBank/DDBJ whole genome shotgun (WGS) entry which is preliminary data.</text>
</comment>
<keyword evidence="2" id="KW-1185">Reference proteome</keyword>
<dbReference type="InterPro" id="IPR029064">
    <property type="entry name" value="Ribosomal_eL30-like_sf"/>
</dbReference>
<dbReference type="EMBL" id="AZFT01000053">
    <property type="protein sequence ID" value="KRL84178.1"/>
    <property type="molecule type" value="Genomic_DNA"/>
</dbReference>
<proteinExistence type="predicted"/>
<protein>
    <recommendedName>
        <fullName evidence="3">DUF1694 domain-containing protein</fullName>
    </recommendedName>
</protein>
<dbReference type="PATRIC" id="fig|1423724.4.peg.1524"/>
<accession>A0A0R1TZZ1</accession>
<dbReference type="InterPro" id="IPR012543">
    <property type="entry name" value="DUF1694"/>
</dbReference>
<dbReference type="Proteomes" id="UP000051324">
    <property type="component" value="Unassembled WGS sequence"/>
</dbReference>
<dbReference type="AlphaFoldDB" id="A0A0R1TZZ1"/>
<dbReference type="SUPFAM" id="SSF160515">
    <property type="entry name" value="YueI-like"/>
    <property type="match status" value="1"/>
</dbReference>
<evidence type="ECO:0000313" key="2">
    <source>
        <dbReference type="Proteomes" id="UP000051324"/>
    </source>
</evidence>
<evidence type="ECO:0008006" key="3">
    <source>
        <dbReference type="Google" id="ProtNLM"/>
    </source>
</evidence>
<dbReference type="PIRSF" id="PIRSF034303">
    <property type="entry name" value="DUF1694"/>
    <property type="match status" value="1"/>
</dbReference>
<gene>
    <name evidence="1" type="ORF">FC32_GL001460</name>
</gene>
<dbReference type="eggNOG" id="COG5506">
    <property type="taxonomic scope" value="Bacteria"/>
</dbReference>
<dbReference type="Pfam" id="PF07997">
    <property type="entry name" value="DUF1694"/>
    <property type="match status" value="1"/>
</dbReference>
<evidence type="ECO:0000313" key="1">
    <source>
        <dbReference type="EMBL" id="KRL84178.1"/>
    </source>
</evidence>
<organism evidence="1 2">
    <name type="scientific">Ligilactobacillus apodemi DSM 16634 = JCM 16172</name>
    <dbReference type="NCBI Taxonomy" id="1423724"/>
    <lineage>
        <taxon>Bacteria</taxon>
        <taxon>Bacillati</taxon>
        <taxon>Bacillota</taxon>
        <taxon>Bacilli</taxon>
        <taxon>Lactobacillales</taxon>
        <taxon>Lactobacillaceae</taxon>
        <taxon>Ligilactobacillus</taxon>
    </lineage>
</organism>
<reference evidence="1 2" key="1">
    <citation type="journal article" date="2015" name="Genome Announc.">
        <title>Expanding the biotechnology potential of lactobacilli through comparative genomics of 213 strains and associated genera.</title>
        <authorList>
            <person name="Sun Z."/>
            <person name="Harris H.M."/>
            <person name="McCann A."/>
            <person name="Guo C."/>
            <person name="Argimon S."/>
            <person name="Zhang W."/>
            <person name="Yang X."/>
            <person name="Jeffery I.B."/>
            <person name="Cooney J.C."/>
            <person name="Kagawa T.F."/>
            <person name="Liu W."/>
            <person name="Song Y."/>
            <person name="Salvetti E."/>
            <person name="Wrobel A."/>
            <person name="Rasinkangas P."/>
            <person name="Parkhill J."/>
            <person name="Rea M.C."/>
            <person name="O'Sullivan O."/>
            <person name="Ritari J."/>
            <person name="Douillard F.P."/>
            <person name="Paul Ross R."/>
            <person name="Yang R."/>
            <person name="Briner A.E."/>
            <person name="Felis G.E."/>
            <person name="de Vos W.M."/>
            <person name="Barrangou R."/>
            <person name="Klaenhammer T.R."/>
            <person name="Caufield P.W."/>
            <person name="Cui Y."/>
            <person name="Zhang H."/>
            <person name="O'Toole P.W."/>
        </authorList>
    </citation>
    <scope>NUCLEOTIDE SEQUENCE [LARGE SCALE GENOMIC DNA]</scope>
    <source>
        <strain evidence="1 2">DSM 16634</strain>
    </source>
</reference>
<sequence length="159" mass="17966">MDEKGGYKMSGDELQDHMNKGMYGTPQLKPDEKRKYLGTFRERVALTLTFAQLKNSAYLAELAKELKEQPELHMIINGKVQNPELSELMKFAQDANVSFTCNTDSTLKHGPDDLAVVVCSKDTALHINDVDVAQKCPLTQTTDTDKETKKHFSLRDLFK</sequence>
<name>A0A0R1TZZ1_9LACO</name>